<dbReference type="STRING" id="1189325.SAMN04488119_10986"/>
<dbReference type="OrthoDB" id="7856154at2"/>
<protein>
    <recommendedName>
        <fullName evidence="3">pantoate--beta-alanine ligase (AMP-forming)</fullName>
        <ecNumber evidence="3">6.3.2.1</ecNumber>
    </recommendedName>
</protein>
<comment type="similarity">
    <text evidence="2">Belongs to the pantothenate synthetase family.</text>
</comment>
<dbReference type="Proteomes" id="UP000184066">
    <property type="component" value="Unassembled WGS sequence"/>
</dbReference>
<dbReference type="InterPro" id="IPR014729">
    <property type="entry name" value="Rossmann-like_a/b/a_fold"/>
</dbReference>
<sequence length="279" mass="30198">MNNLPTLRSAAQLRSRVKSWRAFGETVALAAMRPGLHDGHLSLVREAQREADRVLAVLLPEGDEDAAADAARLQRDADLLDQEGADALYIPPPDECLPPDRRTRIAVPGLSEVLCGEEDPAAFDDFLCAMLRLMIIAQPDVTMVGERDWQKLALLRRAAQDLGLSARILPAPTERDQDDVALSAAALAMNDADRAVARRLHRELTRAARAIGAGADVDQTLDAAADALADAGAEVEYLDLRDPDTLAEQTAHDRARPGRVFGAIRIGDARLIDNVPVED</sequence>
<evidence type="ECO:0000313" key="10">
    <source>
        <dbReference type="Proteomes" id="UP000184066"/>
    </source>
</evidence>
<dbReference type="PANTHER" id="PTHR21299">
    <property type="entry name" value="CYTIDYLATE KINASE/PANTOATE-BETA-ALANINE LIGASE"/>
    <property type="match status" value="1"/>
</dbReference>
<keyword evidence="4 9" id="KW-0436">Ligase</keyword>
<dbReference type="InterPro" id="IPR003721">
    <property type="entry name" value="Pantoate_ligase"/>
</dbReference>
<keyword evidence="5" id="KW-0566">Pantothenate biosynthesis</keyword>
<dbReference type="GO" id="GO:0015940">
    <property type="term" value="P:pantothenate biosynthetic process"/>
    <property type="evidence" value="ECO:0007669"/>
    <property type="project" value="UniProtKB-UniPathway"/>
</dbReference>
<reference evidence="9 10" key="1">
    <citation type="submission" date="2016-12" db="EMBL/GenBank/DDBJ databases">
        <authorList>
            <person name="Song W.-J."/>
            <person name="Kurnit D.M."/>
        </authorList>
    </citation>
    <scope>NUCLEOTIDE SEQUENCE [LARGE SCALE GENOMIC DNA]</scope>
    <source>
        <strain evidence="9 10">CGMCC 1.10808</strain>
    </source>
</reference>
<evidence type="ECO:0000313" key="9">
    <source>
        <dbReference type="EMBL" id="SHN73423.1"/>
    </source>
</evidence>
<comment type="pathway">
    <text evidence="1">Cofactor biosynthesis; (R)-pantothenate biosynthesis; (R)-pantothenate from (R)-pantoate and beta-alanine: step 1/1.</text>
</comment>
<evidence type="ECO:0000256" key="4">
    <source>
        <dbReference type="ARBA" id="ARBA00022598"/>
    </source>
</evidence>
<comment type="catalytic activity">
    <reaction evidence="8">
        <text>(R)-pantoate + beta-alanine + ATP = (R)-pantothenate + AMP + diphosphate + H(+)</text>
        <dbReference type="Rhea" id="RHEA:10912"/>
        <dbReference type="ChEBI" id="CHEBI:15378"/>
        <dbReference type="ChEBI" id="CHEBI:15980"/>
        <dbReference type="ChEBI" id="CHEBI:29032"/>
        <dbReference type="ChEBI" id="CHEBI:30616"/>
        <dbReference type="ChEBI" id="CHEBI:33019"/>
        <dbReference type="ChEBI" id="CHEBI:57966"/>
        <dbReference type="ChEBI" id="CHEBI:456215"/>
        <dbReference type="EC" id="6.3.2.1"/>
    </reaction>
</comment>
<dbReference type="GO" id="GO:0004592">
    <property type="term" value="F:pantoate-beta-alanine ligase activity"/>
    <property type="evidence" value="ECO:0007669"/>
    <property type="project" value="UniProtKB-EC"/>
</dbReference>
<dbReference type="PANTHER" id="PTHR21299:SF1">
    <property type="entry name" value="PANTOATE--BETA-ALANINE LIGASE"/>
    <property type="match status" value="1"/>
</dbReference>
<dbReference type="EC" id="6.3.2.1" evidence="3"/>
<evidence type="ECO:0000256" key="7">
    <source>
        <dbReference type="ARBA" id="ARBA00022840"/>
    </source>
</evidence>
<dbReference type="AlphaFoldDB" id="A0A1M7TS33"/>
<keyword evidence="7" id="KW-0067">ATP-binding</keyword>
<keyword evidence="6" id="KW-0547">Nucleotide-binding</keyword>
<gene>
    <name evidence="9" type="ORF">SAMN05216200_10936</name>
</gene>
<dbReference type="RefSeq" id="WP_072748068.1">
    <property type="nucleotide sequence ID" value="NZ_FOHL01000009.1"/>
</dbReference>
<evidence type="ECO:0000256" key="8">
    <source>
        <dbReference type="ARBA" id="ARBA00048258"/>
    </source>
</evidence>
<dbReference type="Pfam" id="PF02569">
    <property type="entry name" value="Pantoate_ligase"/>
    <property type="match status" value="1"/>
</dbReference>
<accession>A0A1M7TS33</accession>
<organism evidence="9 10">
    <name type="scientific">Oceanicella actignis</name>
    <dbReference type="NCBI Taxonomy" id="1189325"/>
    <lineage>
        <taxon>Bacteria</taxon>
        <taxon>Pseudomonadati</taxon>
        <taxon>Pseudomonadota</taxon>
        <taxon>Alphaproteobacteria</taxon>
        <taxon>Rhodobacterales</taxon>
        <taxon>Paracoccaceae</taxon>
        <taxon>Oceanicella</taxon>
    </lineage>
</organism>
<dbReference type="SUPFAM" id="SSF52374">
    <property type="entry name" value="Nucleotidylyl transferase"/>
    <property type="match status" value="1"/>
</dbReference>
<dbReference type="UniPathway" id="UPA00028">
    <property type="reaction ID" value="UER00005"/>
</dbReference>
<evidence type="ECO:0000256" key="6">
    <source>
        <dbReference type="ARBA" id="ARBA00022741"/>
    </source>
</evidence>
<dbReference type="GO" id="GO:0005829">
    <property type="term" value="C:cytosol"/>
    <property type="evidence" value="ECO:0007669"/>
    <property type="project" value="TreeGrafter"/>
</dbReference>
<evidence type="ECO:0000256" key="3">
    <source>
        <dbReference type="ARBA" id="ARBA00012219"/>
    </source>
</evidence>
<dbReference type="Gene3D" id="3.30.1300.10">
    <property type="entry name" value="Pantoate-beta-alanine ligase, C-terminal domain"/>
    <property type="match status" value="1"/>
</dbReference>
<evidence type="ECO:0000256" key="2">
    <source>
        <dbReference type="ARBA" id="ARBA00009256"/>
    </source>
</evidence>
<dbReference type="EMBL" id="FRDL01000009">
    <property type="protein sequence ID" value="SHN73423.1"/>
    <property type="molecule type" value="Genomic_DNA"/>
</dbReference>
<proteinExistence type="inferred from homology"/>
<dbReference type="InterPro" id="IPR042176">
    <property type="entry name" value="Pantoate_ligase_C"/>
</dbReference>
<keyword evidence="10" id="KW-1185">Reference proteome</keyword>
<evidence type="ECO:0000256" key="5">
    <source>
        <dbReference type="ARBA" id="ARBA00022655"/>
    </source>
</evidence>
<dbReference type="GO" id="GO:0005524">
    <property type="term" value="F:ATP binding"/>
    <property type="evidence" value="ECO:0007669"/>
    <property type="project" value="UniProtKB-KW"/>
</dbReference>
<name>A0A1M7TS33_9RHOB</name>
<evidence type="ECO:0000256" key="1">
    <source>
        <dbReference type="ARBA" id="ARBA00004990"/>
    </source>
</evidence>
<dbReference type="Gene3D" id="3.40.50.620">
    <property type="entry name" value="HUPs"/>
    <property type="match status" value="1"/>
</dbReference>